<keyword evidence="1" id="KW-1133">Transmembrane helix</keyword>
<sequence length="51" mass="5632">MGTGWCVDLNFFLSVSYCTYGPSILRSGLVGSGQGFLFFFFALSEFLMLGF</sequence>
<gene>
    <name evidence="2" type="ORF">PVAG01_06468</name>
</gene>
<keyword evidence="3" id="KW-1185">Reference proteome</keyword>
<dbReference type="EMBL" id="JBFCZG010000005">
    <property type="protein sequence ID" value="KAL3422312.1"/>
    <property type="molecule type" value="Genomic_DNA"/>
</dbReference>
<reference evidence="2 3" key="1">
    <citation type="submission" date="2024-06" db="EMBL/GenBank/DDBJ databases">
        <title>Complete genome of Phlyctema vagabunda strain 19-DSS-EL-015.</title>
        <authorList>
            <person name="Fiorenzani C."/>
        </authorList>
    </citation>
    <scope>NUCLEOTIDE SEQUENCE [LARGE SCALE GENOMIC DNA]</scope>
    <source>
        <strain evidence="2 3">19-DSS-EL-015</strain>
    </source>
</reference>
<name>A0ABR4PG58_9HELO</name>
<evidence type="ECO:0000313" key="3">
    <source>
        <dbReference type="Proteomes" id="UP001629113"/>
    </source>
</evidence>
<dbReference type="Proteomes" id="UP001629113">
    <property type="component" value="Unassembled WGS sequence"/>
</dbReference>
<comment type="caution">
    <text evidence="2">The sequence shown here is derived from an EMBL/GenBank/DDBJ whole genome shotgun (WGS) entry which is preliminary data.</text>
</comment>
<organism evidence="2 3">
    <name type="scientific">Phlyctema vagabunda</name>
    <dbReference type="NCBI Taxonomy" id="108571"/>
    <lineage>
        <taxon>Eukaryota</taxon>
        <taxon>Fungi</taxon>
        <taxon>Dikarya</taxon>
        <taxon>Ascomycota</taxon>
        <taxon>Pezizomycotina</taxon>
        <taxon>Leotiomycetes</taxon>
        <taxon>Helotiales</taxon>
        <taxon>Dermateaceae</taxon>
        <taxon>Phlyctema</taxon>
    </lineage>
</organism>
<proteinExistence type="predicted"/>
<keyword evidence="1" id="KW-0812">Transmembrane</keyword>
<feature type="transmembrane region" description="Helical" evidence="1">
    <location>
        <begin position="29"/>
        <end position="49"/>
    </location>
</feature>
<protein>
    <submittedName>
        <fullName evidence="2">Uncharacterized protein</fullName>
    </submittedName>
</protein>
<keyword evidence="1" id="KW-0472">Membrane</keyword>
<evidence type="ECO:0000313" key="2">
    <source>
        <dbReference type="EMBL" id="KAL3422312.1"/>
    </source>
</evidence>
<accession>A0ABR4PG58</accession>
<evidence type="ECO:0000256" key="1">
    <source>
        <dbReference type="SAM" id="Phobius"/>
    </source>
</evidence>